<gene>
    <name evidence="3" type="ORF">A2677_03595</name>
</gene>
<evidence type="ECO:0000259" key="2">
    <source>
        <dbReference type="PROSITE" id="PS51462"/>
    </source>
</evidence>
<dbReference type="InterPro" id="IPR020084">
    <property type="entry name" value="NUDIX_hydrolase_CS"/>
</dbReference>
<evidence type="ECO:0000313" key="4">
    <source>
        <dbReference type="Proteomes" id="UP000177817"/>
    </source>
</evidence>
<dbReference type="PROSITE" id="PS00893">
    <property type="entry name" value="NUDIX_BOX"/>
    <property type="match status" value="1"/>
</dbReference>
<dbReference type="GO" id="GO:0006167">
    <property type="term" value="P:AMP biosynthetic process"/>
    <property type="evidence" value="ECO:0007669"/>
    <property type="project" value="TreeGrafter"/>
</dbReference>
<name>A0A1G2BNL7_9BACT</name>
<dbReference type="PANTHER" id="PTHR21340:SF0">
    <property type="entry name" value="BIS(5'-NUCLEOSYL)-TETRAPHOSPHATASE [ASYMMETRICAL]"/>
    <property type="match status" value="1"/>
</dbReference>
<organism evidence="3 4">
    <name type="scientific">Candidatus Komeilibacteria bacterium RIFCSPHIGHO2_01_FULL_52_14</name>
    <dbReference type="NCBI Taxonomy" id="1798549"/>
    <lineage>
        <taxon>Bacteria</taxon>
        <taxon>Candidatus Komeiliibacteriota</taxon>
    </lineage>
</organism>
<evidence type="ECO:0000313" key="3">
    <source>
        <dbReference type="EMBL" id="OGY89897.1"/>
    </source>
</evidence>
<dbReference type="InterPro" id="IPR000086">
    <property type="entry name" value="NUDIX_hydrolase_dom"/>
</dbReference>
<dbReference type="AlphaFoldDB" id="A0A1G2BNL7"/>
<dbReference type="CDD" id="cd03674">
    <property type="entry name" value="NUDIX_Hydrolase"/>
    <property type="match status" value="1"/>
</dbReference>
<evidence type="ECO:0000256" key="1">
    <source>
        <dbReference type="ARBA" id="ARBA00022801"/>
    </source>
</evidence>
<dbReference type="InterPro" id="IPR015797">
    <property type="entry name" value="NUDIX_hydrolase-like_dom_sf"/>
</dbReference>
<comment type="caution">
    <text evidence="3">The sequence shown here is derived from an EMBL/GenBank/DDBJ whole genome shotgun (WGS) entry which is preliminary data.</text>
</comment>
<dbReference type="PROSITE" id="PS51462">
    <property type="entry name" value="NUDIX"/>
    <property type="match status" value="1"/>
</dbReference>
<keyword evidence="1" id="KW-0378">Hydrolase</keyword>
<dbReference type="GO" id="GO:0004081">
    <property type="term" value="F:bis(5'-nucleosyl)-tetraphosphatase (asymmetrical) activity"/>
    <property type="evidence" value="ECO:0007669"/>
    <property type="project" value="TreeGrafter"/>
</dbReference>
<dbReference type="GO" id="GO:0006754">
    <property type="term" value="P:ATP biosynthetic process"/>
    <property type="evidence" value="ECO:0007669"/>
    <property type="project" value="TreeGrafter"/>
</dbReference>
<dbReference type="InterPro" id="IPR051325">
    <property type="entry name" value="Nudix_hydrolase_domain"/>
</dbReference>
<accession>A0A1G2BNL7</accession>
<proteinExistence type="predicted"/>
<dbReference type="Gene3D" id="3.90.79.10">
    <property type="entry name" value="Nucleoside Triphosphate Pyrophosphohydrolase"/>
    <property type="match status" value="1"/>
</dbReference>
<dbReference type="PANTHER" id="PTHR21340">
    <property type="entry name" value="DIADENOSINE 5,5-P1,P4-TETRAPHOSPHATE PYROPHOSPHOHYDROLASE MUTT"/>
    <property type="match status" value="1"/>
</dbReference>
<dbReference type="SUPFAM" id="SSF55811">
    <property type="entry name" value="Nudix"/>
    <property type="match status" value="1"/>
</dbReference>
<reference evidence="3 4" key="1">
    <citation type="journal article" date="2016" name="Nat. Commun.">
        <title>Thousands of microbial genomes shed light on interconnected biogeochemical processes in an aquifer system.</title>
        <authorList>
            <person name="Anantharaman K."/>
            <person name="Brown C.T."/>
            <person name="Hug L.A."/>
            <person name="Sharon I."/>
            <person name="Castelle C.J."/>
            <person name="Probst A.J."/>
            <person name="Thomas B.C."/>
            <person name="Singh A."/>
            <person name="Wilkins M.J."/>
            <person name="Karaoz U."/>
            <person name="Brodie E.L."/>
            <person name="Williams K.H."/>
            <person name="Hubbard S.S."/>
            <person name="Banfield J.F."/>
        </authorList>
    </citation>
    <scope>NUCLEOTIDE SEQUENCE [LARGE SCALE GENOMIC DNA]</scope>
</reference>
<dbReference type="Pfam" id="PF00293">
    <property type="entry name" value="NUDIX"/>
    <property type="match status" value="1"/>
</dbReference>
<feature type="domain" description="Nudix hydrolase" evidence="2">
    <location>
        <begin position="40"/>
        <end position="172"/>
    </location>
</feature>
<protein>
    <recommendedName>
        <fullName evidence="2">Nudix hydrolase domain-containing protein</fullName>
    </recommendedName>
</protein>
<dbReference type="EMBL" id="MHKK01000022">
    <property type="protein sequence ID" value="OGY89897.1"/>
    <property type="molecule type" value="Genomic_DNA"/>
</dbReference>
<sequence length="175" mass="20580">MLYDQISKTLNSSLCDSESTYKRFLKRAEEGALTRDENPQTHFCVYFLPYNPKNKTFFIVHHKKSGLWLSPGGHIDKGEGILETLNREIEEELGVKKYFQDTPLPFLFTIVPVDKKVRPCTMHYDMWYLMRTDGANFNVDPREFHDTKWMTLEEARKIIVDPANLRALEIVARKY</sequence>
<dbReference type="Proteomes" id="UP000177817">
    <property type="component" value="Unassembled WGS sequence"/>
</dbReference>